<comment type="caution">
    <text evidence="2">The sequence shown here is derived from an EMBL/GenBank/DDBJ whole genome shotgun (WGS) entry which is preliminary data.</text>
</comment>
<evidence type="ECO:0000256" key="1">
    <source>
        <dbReference type="SAM" id="MobiDB-lite"/>
    </source>
</evidence>
<feature type="compositionally biased region" description="Basic and acidic residues" evidence="1">
    <location>
        <begin position="230"/>
        <end position="241"/>
    </location>
</feature>
<gene>
    <name evidence="2" type="ORF">FTOL_08969</name>
</gene>
<evidence type="ECO:0000313" key="2">
    <source>
        <dbReference type="EMBL" id="SPJ81564.1"/>
    </source>
</evidence>
<evidence type="ECO:0000313" key="3">
    <source>
        <dbReference type="Proteomes" id="UP001187734"/>
    </source>
</evidence>
<dbReference type="EMBL" id="ONZP01000322">
    <property type="protein sequence ID" value="SPJ81564.1"/>
    <property type="molecule type" value="Genomic_DNA"/>
</dbReference>
<dbReference type="AlphaFoldDB" id="A0AAE8MF29"/>
<name>A0AAE8MF29_9HYPO</name>
<feature type="compositionally biased region" description="Basic and acidic residues" evidence="1">
    <location>
        <begin position="111"/>
        <end position="123"/>
    </location>
</feature>
<keyword evidence="3" id="KW-1185">Reference proteome</keyword>
<dbReference type="Proteomes" id="UP001187734">
    <property type="component" value="Unassembled WGS sequence"/>
</dbReference>
<reference evidence="2" key="1">
    <citation type="submission" date="2018-03" db="EMBL/GenBank/DDBJ databases">
        <authorList>
            <person name="Guldener U."/>
        </authorList>
    </citation>
    <scope>NUCLEOTIDE SEQUENCE</scope>
</reference>
<protein>
    <submittedName>
        <fullName evidence="2">Uncharacterized protein</fullName>
    </submittedName>
</protein>
<sequence length="487" mass="54581">MAFHDSSPTGAAETDPTYLALQTPAQRSSALKIKRYAGQFPWEIVPLCDETTWTQGLLDKFIELIAKSFSGQLSNLETRRLRSVLMNSVERKDPDKRHALVQGDVAFALTEMKKSESQHENKTPKSTRNKRVSSISKTARGSAKRTRVEEESPRAAVTRSSKRLRGEISTHAPPISPKTPVTKRNTRRSHAVAVVSDTDMEDNVAEDAQQDDDQTDEEPEGDPVDEELQESARQHDSPTEYHDVEENILDTAPTPTPVPDELNQPSARKLQVAELEMTDEEIGNRFRHNLSLIATRLQNARDRKLAELDAICDIASRVYEEACETVDDQLARLEDLRVVHGRATENLEKARMKCENTAGAIKLLQEAETDGDSMAEVTASLRQVLFKAHESYQQAEADQDSAVEEMSKSLKAIEEGKESIDAANAKLEEADKLRTMFKQDQLNERKIKCTITMETDVRDDDGNLFGDLTFEFDAAVHQRGDDEESES</sequence>
<organism evidence="2 3">
    <name type="scientific">Fusarium torulosum</name>
    <dbReference type="NCBI Taxonomy" id="33205"/>
    <lineage>
        <taxon>Eukaryota</taxon>
        <taxon>Fungi</taxon>
        <taxon>Dikarya</taxon>
        <taxon>Ascomycota</taxon>
        <taxon>Pezizomycotina</taxon>
        <taxon>Sordariomycetes</taxon>
        <taxon>Hypocreomycetidae</taxon>
        <taxon>Hypocreales</taxon>
        <taxon>Nectriaceae</taxon>
        <taxon>Fusarium</taxon>
    </lineage>
</organism>
<accession>A0AAE8MF29</accession>
<feature type="region of interest" description="Disordered" evidence="1">
    <location>
        <begin position="111"/>
        <end position="241"/>
    </location>
</feature>
<proteinExistence type="predicted"/>
<feature type="compositionally biased region" description="Acidic residues" evidence="1">
    <location>
        <begin position="198"/>
        <end position="229"/>
    </location>
</feature>